<accession>A0A6B3TT97</accession>
<sequence>MTVKLVENQKELKDAFSIRKMVFVEEQNVPVEEEIDQFEEEAVHFVMYHEGSPIGAGRFRQVDDYGKVERICVVKEARKLGAGKAIMNAIESYAREKGFQKLKLNAQTHAIPFYAGLGYEVVSDEFLDAGIPHKTMVKNL</sequence>
<dbReference type="Gene3D" id="3.40.630.30">
    <property type="match status" value="1"/>
</dbReference>
<dbReference type="PANTHER" id="PTHR43877">
    <property type="entry name" value="AMINOALKYLPHOSPHONATE N-ACETYLTRANSFERASE-RELATED-RELATED"/>
    <property type="match status" value="1"/>
</dbReference>
<dbReference type="AlphaFoldDB" id="A0A6B3TT97"/>
<dbReference type="InterPro" id="IPR016181">
    <property type="entry name" value="Acyl_CoA_acyltransferase"/>
</dbReference>
<evidence type="ECO:0000256" key="1">
    <source>
        <dbReference type="ARBA" id="ARBA00022679"/>
    </source>
</evidence>
<proteinExistence type="predicted"/>
<comment type="caution">
    <text evidence="4">The sequence shown here is derived from an EMBL/GenBank/DDBJ whole genome shotgun (WGS) entry which is preliminary data.</text>
</comment>
<gene>
    <name evidence="4" type="ORF">G4Z05_08350</name>
</gene>
<keyword evidence="1 4" id="KW-0808">Transferase</keyword>
<dbReference type="InterPro" id="IPR050832">
    <property type="entry name" value="Bact_Acetyltransf"/>
</dbReference>
<dbReference type="PROSITE" id="PS51186">
    <property type="entry name" value="GNAT"/>
    <property type="match status" value="1"/>
</dbReference>
<dbReference type="PANTHER" id="PTHR43877:SF2">
    <property type="entry name" value="AMINOALKYLPHOSPHONATE N-ACETYLTRANSFERASE-RELATED"/>
    <property type="match status" value="1"/>
</dbReference>
<dbReference type="InterPro" id="IPR000182">
    <property type="entry name" value="GNAT_dom"/>
</dbReference>
<evidence type="ECO:0000313" key="4">
    <source>
        <dbReference type="EMBL" id="NEX78897.1"/>
    </source>
</evidence>
<keyword evidence="2" id="KW-0012">Acyltransferase</keyword>
<feature type="domain" description="N-acetyltransferase" evidence="3">
    <location>
        <begin position="1"/>
        <end position="140"/>
    </location>
</feature>
<evidence type="ECO:0000259" key="3">
    <source>
        <dbReference type="PROSITE" id="PS51186"/>
    </source>
</evidence>
<dbReference type="Pfam" id="PF13673">
    <property type="entry name" value="Acetyltransf_10"/>
    <property type="match status" value="1"/>
</dbReference>
<dbReference type="RefSeq" id="WP_163251417.1">
    <property type="nucleotide sequence ID" value="NZ_JAAIUV010000010.1"/>
</dbReference>
<dbReference type="EMBL" id="JAAIUV010000010">
    <property type="protein sequence ID" value="NEX78897.1"/>
    <property type="molecule type" value="Genomic_DNA"/>
</dbReference>
<reference evidence="4" key="1">
    <citation type="submission" date="2020-02" db="EMBL/GenBank/DDBJ databases">
        <title>Bacillus sedimentmangrovi sp. nov., isolated from sediment of the mangrove ecosystem.</title>
        <authorList>
            <person name="Liu G."/>
        </authorList>
    </citation>
    <scope>NUCLEOTIDE SEQUENCE [LARGE SCALE GENOMIC DNA]</scope>
    <source>
        <strain evidence="4">SgZ-7</strain>
    </source>
</reference>
<dbReference type="GO" id="GO:0016747">
    <property type="term" value="F:acyltransferase activity, transferring groups other than amino-acyl groups"/>
    <property type="evidence" value="ECO:0007669"/>
    <property type="project" value="InterPro"/>
</dbReference>
<evidence type="ECO:0000256" key="2">
    <source>
        <dbReference type="ARBA" id="ARBA00023315"/>
    </source>
</evidence>
<protein>
    <submittedName>
        <fullName evidence="4">GNAT family N-acetyltransferase</fullName>
    </submittedName>
</protein>
<dbReference type="SUPFAM" id="SSF55729">
    <property type="entry name" value="Acyl-CoA N-acyltransferases (Nat)"/>
    <property type="match status" value="1"/>
</dbReference>
<dbReference type="Proteomes" id="UP000481621">
    <property type="component" value="Unassembled WGS sequence"/>
</dbReference>
<dbReference type="CDD" id="cd04301">
    <property type="entry name" value="NAT_SF"/>
    <property type="match status" value="1"/>
</dbReference>
<name>A0A6B3TT97_9BACI</name>
<evidence type="ECO:0000313" key="5">
    <source>
        <dbReference type="Proteomes" id="UP000481621"/>
    </source>
</evidence>
<organism evidence="4 5">
    <name type="scientific">Neobacillus thermocopriae</name>
    <dbReference type="NCBI Taxonomy" id="1215031"/>
    <lineage>
        <taxon>Bacteria</taxon>
        <taxon>Bacillati</taxon>
        <taxon>Bacillota</taxon>
        <taxon>Bacilli</taxon>
        <taxon>Bacillales</taxon>
        <taxon>Bacillaceae</taxon>
        <taxon>Neobacillus</taxon>
    </lineage>
</organism>
<keyword evidence="5" id="KW-1185">Reference proteome</keyword>